<organism evidence="1">
    <name type="scientific">hydrocarbon metagenome</name>
    <dbReference type="NCBI Taxonomy" id="938273"/>
    <lineage>
        <taxon>unclassified sequences</taxon>
        <taxon>metagenomes</taxon>
        <taxon>ecological metagenomes</taxon>
    </lineage>
</organism>
<gene>
    <name evidence="1" type="ORF">ASZ90_013555</name>
</gene>
<dbReference type="AlphaFoldDB" id="A0A0W8F7E5"/>
<dbReference type="EMBL" id="LNQE01001480">
    <property type="protein sequence ID" value="KUG16816.1"/>
    <property type="molecule type" value="Genomic_DNA"/>
</dbReference>
<comment type="caution">
    <text evidence="1">The sequence shown here is derived from an EMBL/GenBank/DDBJ whole genome shotgun (WGS) entry which is preliminary data.</text>
</comment>
<proteinExistence type="predicted"/>
<reference evidence="1" key="1">
    <citation type="journal article" date="2015" name="Proc. Natl. Acad. Sci. U.S.A.">
        <title>Networks of energetic and metabolic interactions define dynamics in microbial communities.</title>
        <authorList>
            <person name="Embree M."/>
            <person name="Liu J.K."/>
            <person name="Al-Bassam M.M."/>
            <person name="Zengler K."/>
        </authorList>
    </citation>
    <scope>NUCLEOTIDE SEQUENCE</scope>
</reference>
<accession>A0A0W8F7E5</accession>
<evidence type="ECO:0000313" key="1">
    <source>
        <dbReference type="EMBL" id="KUG16816.1"/>
    </source>
</evidence>
<name>A0A0W8F7E5_9ZZZZ</name>
<protein>
    <submittedName>
        <fullName evidence="1">Uncharacterized protein</fullName>
    </submittedName>
</protein>
<sequence>MNSIIKFAQTNLALIYNKSSTEHAGILISKAIISSANIIS</sequence>